<accession>A0A084WBE4</accession>
<evidence type="ECO:0000313" key="4">
    <source>
        <dbReference type="EnsemblMetazoa" id="ASIC015500-PA"/>
    </source>
</evidence>
<dbReference type="VEuPathDB" id="VectorBase:ASIC015500"/>
<dbReference type="PANTHER" id="PTHR46674">
    <property type="entry name" value="INACTIVE PEPTIDYL-PROLYL CIS-TRANS ISOMERASE FKBP6"/>
    <property type="match status" value="1"/>
</dbReference>
<dbReference type="Proteomes" id="UP000030765">
    <property type="component" value="Unassembled WGS sequence"/>
</dbReference>
<dbReference type="OrthoDB" id="8116123at2759"/>
<dbReference type="GO" id="GO:0005737">
    <property type="term" value="C:cytoplasm"/>
    <property type="evidence" value="ECO:0007669"/>
    <property type="project" value="TreeGrafter"/>
</dbReference>
<dbReference type="GO" id="GO:0051879">
    <property type="term" value="F:Hsp90 protein binding"/>
    <property type="evidence" value="ECO:0007669"/>
    <property type="project" value="TreeGrafter"/>
</dbReference>
<dbReference type="EMBL" id="ATLV01022347">
    <property type="status" value="NOT_ANNOTATED_CDS"/>
    <property type="molecule type" value="Genomic_DNA"/>
</dbReference>
<reference evidence="4" key="2">
    <citation type="submission" date="2020-05" db="UniProtKB">
        <authorList>
            <consortium name="EnsemblMetazoa"/>
        </authorList>
    </citation>
    <scope>IDENTIFICATION</scope>
</reference>
<evidence type="ECO:0000313" key="5">
    <source>
        <dbReference type="Proteomes" id="UP000030765"/>
    </source>
</evidence>
<dbReference type="GO" id="GO:0034587">
    <property type="term" value="P:piRNA processing"/>
    <property type="evidence" value="ECO:0007669"/>
    <property type="project" value="TreeGrafter"/>
</dbReference>
<name>A0A084WBE4_ANOSI</name>
<dbReference type="GO" id="GO:0007283">
    <property type="term" value="P:spermatogenesis"/>
    <property type="evidence" value="ECO:0007669"/>
    <property type="project" value="TreeGrafter"/>
</dbReference>
<keyword evidence="5" id="KW-1185">Reference proteome</keyword>
<evidence type="ECO:0000313" key="3">
    <source>
        <dbReference type="EMBL" id="KFB47538.1"/>
    </source>
</evidence>
<keyword evidence="2" id="KW-0802">TPR repeat</keyword>
<dbReference type="SUPFAM" id="SSF48452">
    <property type="entry name" value="TPR-like"/>
    <property type="match status" value="1"/>
</dbReference>
<proteinExistence type="predicted"/>
<evidence type="ECO:0000256" key="1">
    <source>
        <dbReference type="ARBA" id="ARBA00022737"/>
    </source>
</evidence>
<dbReference type="InterPro" id="IPR011990">
    <property type="entry name" value="TPR-like_helical_dom_sf"/>
</dbReference>
<keyword evidence="1" id="KW-0677">Repeat</keyword>
<dbReference type="EMBL" id="KE525331">
    <property type="protein sequence ID" value="KFB47538.1"/>
    <property type="molecule type" value="Genomic_DNA"/>
</dbReference>
<dbReference type="STRING" id="74873.A0A084WBE4"/>
<protein>
    <submittedName>
        <fullName evidence="3">AGAP011458-PA-like protein</fullName>
    </submittedName>
</protein>
<sequence length="134" mass="15116">MALDASFVELEYGGGANEPDYWASQSYAKAKETVAEIRNTAKTAYQRHQISNAIENFKTAVHILRKCQLKNDAEQKEQEETLIAVYTSLAVCYNSWHTPEAAFNSVNEIRRLCDINQNAKVLYQEGKALLKLGD</sequence>
<evidence type="ECO:0000256" key="2">
    <source>
        <dbReference type="ARBA" id="ARBA00022803"/>
    </source>
</evidence>
<dbReference type="AlphaFoldDB" id="A0A084WBE4"/>
<reference evidence="3 5" key="1">
    <citation type="journal article" date="2014" name="BMC Genomics">
        <title>Genome sequence of Anopheles sinensis provides insight into genetics basis of mosquito competence for malaria parasites.</title>
        <authorList>
            <person name="Zhou D."/>
            <person name="Zhang D."/>
            <person name="Ding G."/>
            <person name="Shi L."/>
            <person name="Hou Q."/>
            <person name="Ye Y."/>
            <person name="Xu Y."/>
            <person name="Zhou H."/>
            <person name="Xiong C."/>
            <person name="Li S."/>
            <person name="Yu J."/>
            <person name="Hong S."/>
            <person name="Yu X."/>
            <person name="Zou P."/>
            <person name="Chen C."/>
            <person name="Chang X."/>
            <person name="Wang W."/>
            <person name="Lv Y."/>
            <person name="Sun Y."/>
            <person name="Ma L."/>
            <person name="Shen B."/>
            <person name="Zhu C."/>
        </authorList>
    </citation>
    <scope>NUCLEOTIDE SEQUENCE [LARGE SCALE GENOMIC DNA]</scope>
</reference>
<dbReference type="EnsemblMetazoa" id="ASIC015500-RA">
    <property type="protein sequence ID" value="ASIC015500-PA"/>
    <property type="gene ID" value="ASIC015500"/>
</dbReference>
<organism evidence="3">
    <name type="scientific">Anopheles sinensis</name>
    <name type="common">Mosquito</name>
    <dbReference type="NCBI Taxonomy" id="74873"/>
    <lineage>
        <taxon>Eukaryota</taxon>
        <taxon>Metazoa</taxon>
        <taxon>Ecdysozoa</taxon>
        <taxon>Arthropoda</taxon>
        <taxon>Hexapoda</taxon>
        <taxon>Insecta</taxon>
        <taxon>Pterygota</taxon>
        <taxon>Neoptera</taxon>
        <taxon>Endopterygota</taxon>
        <taxon>Diptera</taxon>
        <taxon>Nematocera</taxon>
        <taxon>Culicoidea</taxon>
        <taxon>Culicidae</taxon>
        <taxon>Anophelinae</taxon>
        <taxon>Anopheles</taxon>
    </lineage>
</organism>
<dbReference type="Gene3D" id="1.25.40.10">
    <property type="entry name" value="Tetratricopeptide repeat domain"/>
    <property type="match status" value="1"/>
</dbReference>
<dbReference type="VEuPathDB" id="VectorBase:ASIS012860"/>
<dbReference type="InterPro" id="IPR042282">
    <property type="entry name" value="FKBP6/shu"/>
</dbReference>
<gene>
    <name evidence="3" type="ORF">ZHAS_00015500</name>
</gene>
<dbReference type="PANTHER" id="PTHR46674:SF1">
    <property type="entry name" value="INACTIVE PEPTIDYL-PROLYL CIS-TRANS ISOMERASE FKBP6"/>
    <property type="match status" value="1"/>
</dbReference>